<keyword evidence="6" id="KW-1185">Reference proteome</keyword>
<keyword evidence="3" id="KW-0812">Transmembrane</keyword>
<dbReference type="AlphaFoldDB" id="A0A0N4V6H6"/>
<organism evidence="7">
    <name type="scientific">Enterobius vermicularis</name>
    <name type="common">Human pinworm</name>
    <dbReference type="NCBI Taxonomy" id="51028"/>
    <lineage>
        <taxon>Eukaryota</taxon>
        <taxon>Metazoa</taxon>
        <taxon>Ecdysozoa</taxon>
        <taxon>Nematoda</taxon>
        <taxon>Chromadorea</taxon>
        <taxon>Rhabditida</taxon>
        <taxon>Spirurina</taxon>
        <taxon>Oxyuridomorpha</taxon>
        <taxon>Oxyuroidea</taxon>
        <taxon>Oxyuridae</taxon>
        <taxon>Enterobius</taxon>
    </lineage>
</organism>
<feature type="domain" description="NAD-dependent epimerase/dehydratase" evidence="4">
    <location>
        <begin position="58"/>
        <end position="152"/>
    </location>
</feature>
<dbReference type="EMBL" id="UXUI01008176">
    <property type="protein sequence ID" value="VDD90721.1"/>
    <property type="molecule type" value="Genomic_DNA"/>
</dbReference>
<dbReference type="WBParaSite" id="EVEC_0000586101-mRNA-1">
    <property type="protein sequence ID" value="EVEC_0000586101-mRNA-1"/>
    <property type="gene ID" value="EVEC_0000586101"/>
</dbReference>
<dbReference type="GO" id="GO:0016491">
    <property type="term" value="F:oxidoreductase activity"/>
    <property type="evidence" value="ECO:0007669"/>
    <property type="project" value="UniProtKB-KW"/>
</dbReference>
<feature type="transmembrane region" description="Helical" evidence="3">
    <location>
        <begin position="13"/>
        <end position="31"/>
    </location>
</feature>
<evidence type="ECO:0000313" key="7">
    <source>
        <dbReference type="WBParaSite" id="EVEC_0000586101-mRNA-1"/>
    </source>
</evidence>
<evidence type="ECO:0000313" key="5">
    <source>
        <dbReference type="EMBL" id="VDD90721.1"/>
    </source>
</evidence>
<name>A0A0N4V6H6_ENTVE</name>
<evidence type="ECO:0000256" key="3">
    <source>
        <dbReference type="SAM" id="Phobius"/>
    </source>
</evidence>
<reference evidence="7" key="1">
    <citation type="submission" date="2017-02" db="UniProtKB">
        <authorList>
            <consortium name="WormBaseParasite"/>
        </authorList>
    </citation>
    <scope>IDENTIFICATION</scope>
</reference>
<gene>
    <name evidence="5" type="ORF">EVEC_LOCUS5472</name>
</gene>
<dbReference type="InterPro" id="IPR001509">
    <property type="entry name" value="Epimerase_deHydtase"/>
</dbReference>
<dbReference type="PANTHER" id="PTHR24320">
    <property type="entry name" value="RETINOL DEHYDROGENASE"/>
    <property type="match status" value="1"/>
</dbReference>
<accession>A0A0N4V6H6</accession>
<reference evidence="5 6" key="2">
    <citation type="submission" date="2018-10" db="EMBL/GenBank/DDBJ databases">
        <authorList>
            <consortium name="Pathogen Informatics"/>
        </authorList>
    </citation>
    <scope>NUCLEOTIDE SEQUENCE [LARGE SCALE GENOMIC DNA]</scope>
</reference>
<evidence type="ECO:0000256" key="2">
    <source>
        <dbReference type="ARBA" id="ARBA00023002"/>
    </source>
</evidence>
<comment type="similarity">
    <text evidence="1">Belongs to the short-chain dehydrogenases/reductases (SDR) family.</text>
</comment>
<dbReference type="OrthoDB" id="191139at2759"/>
<dbReference type="STRING" id="51028.A0A0N4V6H6"/>
<dbReference type="Proteomes" id="UP000274131">
    <property type="component" value="Unassembled WGS sequence"/>
</dbReference>
<dbReference type="SUPFAM" id="SSF51735">
    <property type="entry name" value="NAD(P)-binding Rossmann-fold domains"/>
    <property type="match status" value="1"/>
</dbReference>
<sequence>MGRFYKCYLGLRAIIYMYILGIFYTIVEFLYDNFIQKASKNASVKSKFYRSLKDPVAIVTGASGTIGAKLVQELLRLDFKVICISKEECPTWGDDKLLSYATDLTDLQAPKKMRYEPHIALHVLGHAALIETLKPVLKTADGLCRVVFVSSCTAFAGHLQPIGIRTGETFREYVNGYYAYAKSKLVLSYYAEQLDK</sequence>
<keyword evidence="2" id="KW-0560">Oxidoreductase</keyword>
<keyword evidence="3" id="KW-1133">Transmembrane helix</keyword>
<dbReference type="PANTHER" id="PTHR24320:SF148">
    <property type="entry name" value="NAD(P)-BINDING ROSSMANN-FOLD SUPERFAMILY PROTEIN"/>
    <property type="match status" value="1"/>
</dbReference>
<dbReference type="InterPro" id="IPR036291">
    <property type="entry name" value="NAD(P)-bd_dom_sf"/>
</dbReference>
<dbReference type="Pfam" id="PF01370">
    <property type="entry name" value="Epimerase"/>
    <property type="match status" value="1"/>
</dbReference>
<proteinExistence type="inferred from homology"/>
<dbReference type="Gene3D" id="3.40.50.720">
    <property type="entry name" value="NAD(P)-binding Rossmann-like Domain"/>
    <property type="match status" value="2"/>
</dbReference>
<evidence type="ECO:0000313" key="6">
    <source>
        <dbReference type="Proteomes" id="UP000274131"/>
    </source>
</evidence>
<protein>
    <submittedName>
        <fullName evidence="7">Epimerase domain-containing protein</fullName>
    </submittedName>
</protein>
<evidence type="ECO:0000259" key="4">
    <source>
        <dbReference type="Pfam" id="PF01370"/>
    </source>
</evidence>
<keyword evidence="3" id="KW-0472">Membrane</keyword>
<evidence type="ECO:0000256" key="1">
    <source>
        <dbReference type="ARBA" id="ARBA00006484"/>
    </source>
</evidence>